<dbReference type="InterPro" id="IPR037883">
    <property type="entry name" value="Knr4/Smi1-like_sf"/>
</dbReference>
<organism evidence="1 2">
    <name type="scientific">Chryseobacterium indologenes</name>
    <name type="common">Flavobacterium indologenes</name>
    <dbReference type="NCBI Taxonomy" id="253"/>
    <lineage>
        <taxon>Bacteria</taxon>
        <taxon>Pseudomonadati</taxon>
        <taxon>Bacteroidota</taxon>
        <taxon>Flavobacteriia</taxon>
        <taxon>Flavobacteriales</taxon>
        <taxon>Weeksellaceae</taxon>
        <taxon>Chryseobacterium group</taxon>
        <taxon>Chryseobacterium</taxon>
    </lineage>
</organism>
<evidence type="ECO:0000313" key="2">
    <source>
        <dbReference type="Proteomes" id="UP000269015"/>
    </source>
</evidence>
<protein>
    <submittedName>
        <fullName evidence="1">SMI1/KNR4 family protein</fullName>
    </submittedName>
</protein>
<dbReference type="SUPFAM" id="SSF160631">
    <property type="entry name" value="SMI1/KNR4-like"/>
    <property type="match status" value="1"/>
</dbReference>
<dbReference type="RefSeq" id="WP_061085164.1">
    <property type="nucleotide sequence ID" value="NZ_CP033930.1"/>
</dbReference>
<gene>
    <name evidence="1" type="ORF">EG352_00780</name>
</gene>
<reference evidence="1 2" key="1">
    <citation type="submission" date="2018-11" db="EMBL/GenBank/DDBJ databases">
        <title>Proposal to divide the Flavobacteriaceae and reorganize its genera based on Amino Acid Identity values calculated from whole genome sequences.</title>
        <authorList>
            <person name="Nicholson A.C."/>
            <person name="Gulvik C.A."/>
            <person name="Whitney A.M."/>
            <person name="Humrighouse B.W."/>
            <person name="Bell M."/>
            <person name="Holmes B."/>
            <person name="Steigerwalt A.G."/>
            <person name="Villarma A."/>
            <person name="Sheth M."/>
            <person name="Batra D."/>
            <person name="Pryor J."/>
            <person name="Bernardet J.-F."/>
            <person name="Hugo C."/>
            <person name="Kampfer P."/>
            <person name="Newman J."/>
            <person name="McQuiston J.R."/>
        </authorList>
    </citation>
    <scope>NUCLEOTIDE SEQUENCE [LARGE SCALE GENOMIC DNA]</scope>
    <source>
        <strain evidence="1 2">H5559</strain>
    </source>
</reference>
<accession>A0AAD1DTN5</accession>
<dbReference type="Proteomes" id="UP000269015">
    <property type="component" value="Chromosome"/>
</dbReference>
<dbReference type="AlphaFoldDB" id="A0AAD1DTN5"/>
<name>A0AAD1DTN5_CHRID</name>
<dbReference type="EMBL" id="CP033930">
    <property type="protein sequence ID" value="AZB16421.1"/>
    <property type="molecule type" value="Genomic_DNA"/>
</dbReference>
<sequence>MLLRIWTIEEIETEILKAKKGRQNFPRTLEFPFSERYKNIVTQIKSTEISSETIIYDSVEAANENKDFHWPDHWCFAENGQGDRWLLNGSNFVFFYNHDDDESLEPMYITFEQWLQMAFVIRQLDEYCNESETLEESVKQRFYEVLHTIHPRLSENFPFSVP</sequence>
<evidence type="ECO:0000313" key="1">
    <source>
        <dbReference type="EMBL" id="AZB16421.1"/>
    </source>
</evidence>
<proteinExistence type="predicted"/>